<protein>
    <submittedName>
        <fullName evidence="2">Uncharacterized protein</fullName>
    </submittedName>
</protein>
<keyword evidence="1" id="KW-0472">Membrane</keyword>
<dbReference type="Proteomes" id="UP000663586">
    <property type="component" value="Chromosome"/>
</dbReference>
<name>A0A897N019_9EURY</name>
<dbReference type="GeneID" id="70686170"/>
<keyword evidence="1" id="KW-0812">Transmembrane</keyword>
<dbReference type="KEGG" id="hara:AArcS_2792"/>
<evidence type="ECO:0000256" key="1">
    <source>
        <dbReference type="SAM" id="Phobius"/>
    </source>
</evidence>
<evidence type="ECO:0000313" key="2">
    <source>
        <dbReference type="EMBL" id="QSG03985.1"/>
    </source>
</evidence>
<dbReference type="EMBL" id="CP064786">
    <property type="protein sequence ID" value="QSG03985.1"/>
    <property type="molecule type" value="Genomic_DNA"/>
</dbReference>
<accession>A0A897N019</accession>
<evidence type="ECO:0000313" key="3">
    <source>
        <dbReference type="Proteomes" id="UP000663586"/>
    </source>
</evidence>
<feature type="transmembrane region" description="Helical" evidence="1">
    <location>
        <begin position="7"/>
        <end position="28"/>
    </location>
</feature>
<keyword evidence="1" id="KW-1133">Transmembrane helix</keyword>
<keyword evidence="3" id="KW-1185">Reference proteome</keyword>
<organism evidence="2 3">
    <name type="scientific">Natranaeroarchaeum sulfidigenes</name>
    <dbReference type="NCBI Taxonomy" id="2784880"/>
    <lineage>
        <taxon>Archaea</taxon>
        <taxon>Methanobacteriati</taxon>
        <taxon>Methanobacteriota</taxon>
        <taxon>Stenosarchaea group</taxon>
        <taxon>Halobacteria</taxon>
        <taxon>Halobacteriales</taxon>
        <taxon>Natronoarchaeaceae</taxon>
        <taxon>Natranaeroarchaeum</taxon>
    </lineage>
</organism>
<reference evidence="2" key="1">
    <citation type="submission" date="2020-11" db="EMBL/GenBank/DDBJ databases">
        <title>Carbohydrate-dependent, anaerobic sulfur respiration: A novel catabolism in halophilic archaea.</title>
        <authorList>
            <person name="Sorokin D.Y."/>
            <person name="Messina E."/>
            <person name="Smedile F."/>
            <person name="La Cono V."/>
            <person name="Hallsworth J.E."/>
            <person name="Yakimov M.M."/>
        </authorList>
    </citation>
    <scope>NUCLEOTIDE SEQUENCE</scope>
    <source>
        <strain evidence="2">AArc-S</strain>
    </source>
</reference>
<dbReference type="AlphaFoldDB" id="A0A897N019"/>
<proteinExistence type="predicted"/>
<sequence length="72" mass="7903">MSVYRRLFDALIAVVLSAITIAVTAPVVPGLAQSLGMLIAATFYFSRNPWGSGDGDRINDRIDDLYDRFLPV</sequence>
<dbReference type="RefSeq" id="WP_238478017.1">
    <property type="nucleotide sequence ID" value="NZ_CP064786.1"/>
</dbReference>
<gene>
    <name evidence="2" type="ORF">AArcS_2792</name>
</gene>